<dbReference type="PANTHER" id="PTHR23245">
    <property type="entry name" value="TRNA METHYLTRANSFERASE"/>
    <property type="match status" value="1"/>
</dbReference>
<keyword evidence="6 10" id="KW-0819">tRNA processing</keyword>
<dbReference type="FunFam" id="3.30.300.110:FF:000001">
    <property type="entry name" value="tRNA (guanine(37)-N1)-methyltransferase"/>
    <property type="match status" value="1"/>
</dbReference>
<dbReference type="OrthoDB" id="408788at2759"/>
<dbReference type="PROSITE" id="PS51684">
    <property type="entry name" value="SAM_MT_TRM5_TYW2"/>
    <property type="match status" value="1"/>
</dbReference>
<dbReference type="InterPro" id="IPR025792">
    <property type="entry name" value="tRNA_Gua_MeTrfase_euk"/>
</dbReference>
<evidence type="ECO:0000256" key="2">
    <source>
        <dbReference type="ARBA" id="ARBA00022490"/>
    </source>
</evidence>
<evidence type="ECO:0000313" key="14">
    <source>
        <dbReference type="Proteomes" id="UP000307440"/>
    </source>
</evidence>
<dbReference type="Gene3D" id="3.40.50.150">
    <property type="entry name" value="Vaccinia Virus protein VP39"/>
    <property type="match status" value="1"/>
</dbReference>
<keyword evidence="7 10" id="KW-0496">Mitochondrion</keyword>
<dbReference type="STRING" id="230819.A0A5C3LDU5"/>
<sequence length="463" mass="52638">MSRHLFLDVSPPPYLGSREQLDKSAFRKTLPVLAARVQPDKVGRFLKGDVMKRAILDIPKVRTVAPDLANEGTRLVLLRMSREADIPSDALEFIKKESNGLVTYDVDLDYNYWTSDEILHSFLPEDIRQGAPSGFAIVGHIAHLNLNDEYLPYKHIIGELVLDKNPRVRTVVNKLNSIDNQFRFFKMELLAGEPDYVVEHHESDCRFLFDFTKVYWNSRLHTEHERLVQLFKPEDVVADVFAGVGPFAIPAGAKGCAVLANDLNPESAKYLAINATNNRVEDIVRVFCEDGREFIKEAALRAWTAPFPGYTGPKPSRSQEDKERRRLQKLKAEGKTLPTSIPESPAEPRRKISHFVMNLPDSAIEFLDAFRGILADKDPDFRRTYNITPMIHCHCFTREVESVATAENDIYKRVEEKLGAPLTSEVSLQFVRSVAPNKDMYCISFRLPPEVAFLSGIQENPRR</sequence>
<feature type="binding site" evidence="10">
    <location>
        <begin position="290"/>
        <end position="291"/>
    </location>
    <ligand>
        <name>S-adenosyl-L-methionine</name>
        <dbReference type="ChEBI" id="CHEBI:59789"/>
    </ligand>
</feature>
<evidence type="ECO:0000256" key="1">
    <source>
        <dbReference type="ARBA" id="ARBA00009775"/>
    </source>
</evidence>
<evidence type="ECO:0000256" key="11">
    <source>
        <dbReference type="SAM" id="MobiDB-lite"/>
    </source>
</evidence>
<evidence type="ECO:0000256" key="6">
    <source>
        <dbReference type="ARBA" id="ARBA00022694"/>
    </source>
</evidence>
<dbReference type="EMBL" id="ML210146">
    <property type="protein sequence ID" value="TFK30950.1"/>
    <property type="molecule type" value="Genomic_DNA"/>
</dbReference>
<dbReference type="GO" id="GO:0005759">
    <property type="term" value="C:mitochondrial matrix"/>
    <property type="evidence" value="ECO:0007669"/>
    <property type="project" value="UniProtKB-SubCell"/>
</dbReference>
<dbReference type="PANTHER" id="PTHR23245:SF36">
    <property type="entry name" value="TRNA (GUANINE(37)-N1)-METHYLTRANSFERASE"/>
    <property type="match status" value="1"/>
</dbReference>
<dbReference type="GO" id="GO:0052906">
    <property type="term" value="F:tRNA (guanine(37)-N1)-methyltransferase activity"/>
    <property type="evidence" value="ECO:0007669"/>
    <property type="project" value="UniProtKB-UniRule"/>
</dbReference>
<dbReference type="Gene3D" id="3.30.300.110">
    <property type="entry name" value="Met-10+ protein-like domains"/>
    <property type="match status" value="1"/>
</dbReference>
<dbReference type="InterPro" id="IPR056744">
    <property type="entry name" value="TRM5/TYW2-like_N"/>
</dbReference>
<evidence type="ECO:0000256" key="7">
    <source>
        <dbReference type="ARBA" id="ARBA00023128"/>
    </source>
</evidence>
<evidence type="ECO:0000256" key="9">
    <source>
        <dbReference type="ARBA" id="ARBA00047783"/>
    </source>
</evidence>
<keyword evidence="3 10" id="KW-0489">Methyltransferase</keyword>
<comment type="similarity">
    <text evidence="1">Belongs to the class I-like SAM-binding methyltransferase superfamily. TRM5/TYW2 family.</text>
</comment>
<organism evidence="13 14">
    <name type="scientific">Coprinopsis marcescibilis</name>
    <name type="common">Agaric fungus</name>
    <name type="synonym">Psathyrella marcescibilis</name>
    <dbReference type="NCBI Taxonomy" id="230819"/>
    <lineage>
        <taxon>Eukaryota</taxon>
        <taxon>Fungi</taxon>
        <taxon>Dikarya</taxon>
        <taxon>Basidiomycota</taxon>
        <taxon>Agaricomycotina</taxon>
        <taxon>Agaricomycetes</taxon>
        <taxon>Agaricomycetidae</taxon>
        <taxon>Agaricales</taxon>
        <taxon>Agaricineae</taxon>
        <taxon>Psathyrellaceae</taxon>
        <taxon>Coprinopsis</taxon>
    </lineage>
</organism>
<dbReference type="CDD" id="cd02440">
    <property type="entry name" value="AdoMet_MTases"/>
    <property type="match status" value="1"/>
</dbReference>
<accession>A0A5C3LDU5</accession>
<dbReference type="InterPro" id="IPR029063">
    <property type="entry name" value="SAM-dependent_MTases_sf"/>
</dbReference>
<keyword evidence="2 10" id="KW-0963">Cytoplasm</keyword>
<keyword evidence="4 10" id="KW-0808">Transferase</keyword>
<comment type="function">
    <text evidence="10">Specifically methylates the N1 position of guanosine-37 in various cytoplasmic and mitochondrial tRNAs. Methylation is not dependent on the nature of the nucleoside 5' of the target nucleoside. This is the first step in the biosynthesis of wybutosine (yW), a modified base adjacent to the anticodon of tRNAs and required for accurate decoding.</text>
</comment>
<dbReference type="Pfam" id="PF25133">
    <property type="entry name" value="TYW2_N_2"/>
    <property type="match status" value="1"/>
</dbReference>
<dbReference type="Proteomes" id="UP000307440">
    <property type="component" value="Unassembled WGS sequence"/>
</dbReference>
<evidence type="ECO:0000313" key="13">
    <source>
        <dbReference type="EMBL" id="TFK30950.1"/>
    </source>
</evidence>
<reference evidence="13 14" key="1">
    <citation type="journal article" date="2019" name="Nat. Ecol. Evol.">
        <title>Megaphylogeny resolves global patterns of mushroom evolution.</title>
        <authorList>
            <person name="Varga T."/>
            <person name="Krizsan K."/>
            <person name="Foldi C."/>
            <person name="Dima B."/>
            <person name="Sanchez-Garcia M."/>
            <person name="Sanchez-Ramirez S."/>
            <person name="Szollosi G.J."/>
            <person name="Szarkandi J.G."/>
            <person name="Papp V."/>
            <person name="Albert L."/>
            <person name="Andreopoulos W."/>
            <person name="Angelini C."/>
            <person name="Antonin V."/>
            <person name="Barry K.W."/>
            <person name="Bougher N.L."/>
            <person name="Buchanan P."/>
            <person name="Buyck B."/>
            <person name="Bense V."/>
            <person name="Catcheside P."/>
            <person name="Chovatia M."/>
            <person name="Cooper J."/>
            <person name="Damon W."/>
            <person name="Desjardin D."/>
            <person name="Finy P."/>
            <person name="Geml J."/>
            <person name="Haridas S."/>
            <person name="Hughes K."/>
            <person name="Justo A."/>
            <person name="Karasinski D."/>
            <person name="Kautmanova I."/>
            <person name="Kiss B."/>
            <person name="Kocsube S."/>
            <person name="Kotiranta H."/>
            <person name="LaButti K.M."/>
            <person name="Lechner B.E."/>
            <person name="Liimatainen K."/>
            <person name="Lipzen A."/>
            <person name="Lukacs Z."/>
            <person name="Mihaltcheva S."/>
            <person name="Morgado L.N."/>
            <person name="Niskanen T."/>
            <person name="Noordeloos M.E."/>
            <person name="Ohm R.A."/>
            <person name="Ortiz-Santana B."/>
            <person name="Ovrebo C."/>
            <person name="Racz N."/>
            <person name="Riley R."/>
            <person name="Savchenko A."/>
            <person name="Shiryaev A."/>
            <person name="Soop K."/>
            <person name="Spirin V."/>
            <person name="Szebenyi C."/>
            <person name="Tomsovsky M."/>
            <person name="Tulloss R.E."/>
            <person name="Uehling J."/>
            <person name="Grigoriev I.V."/>
            <person name="Vagvolgyi C."/>
            <person name="Papp T."/>
            <person name="Martin F.M."/>
            <person name="Miettinen O."/>
            <person name="Hibbett D.S."/>
            <person name="Nagy L.G."/>
        </authorList>
    </citation>
    <scope>NUCLEOTIDE SEQUENCE [LARGE SCALE GENOMIC DNA]</scope>
    <source>
        <strain evidence="13 14">CBS 121175</strain>
    </source>
</reference>
<feature type="binding site" evidence="10">
    <location>
        <begin position="262"/>
        <end position="263"/>
    </location>
    <ligand>
        <name>S-adenosyl-L-methionine</name>
        <dbReference type="ChEBI" id="CHEBI:59789"/>
    </ligand>
</feature>
<keyword evidence="8 10" id="KW-0539">Nucleus</keyword>
<dbReference type="InterPro" id="IPR056743">
    <property type="entry name" value="TRM5-TYW2-like_MTfase"/>
</dbReference>
<dbReference type="GO" id="GO:0005634">
    <property type="term" value="C:nucleus"/>
    <property type="evidence" value="ECO:0007669"/>
    <property type="project" value="UniProtKB-SubCell"/>
</dbReference>
<comment type="subunit">
    <text evidence="10">Monomer.</text>
</comment>
<dbReference type="AlphaFoldDB" id="A0A5C3LDU5"/>
<dbReference type="SUPFAM" id="SSF53335">
    <property type="entry name" value="S-adenosyl-L-methionine-dependent methyltransferases"/>
    <property type="match status" value="1"/>
</dbReference>
<evidence type="ECO:0000256" key="10">
    <source>
        <dbReference type="HAMAP-Rule" id="MF_03152"/>
    </source>
</evidence>
<feature type="domain" description="SAM-dependent methyltransferase TRM5/TYW2-type" evidence="12">
    <location>
        <begin position="135"/>
        <end position="449"/>
    </location>
</feature>
<feature type="compositionally biased region" description="Basic and acidic residues" evidence="11">
    <location>
        <begin position="317"/>
        <end position="334"/>
    </location>
</feature>
<dbReference type="GO" id="GO:0002939">
    <property type="term" value="P:tRNA N1-guanine methylation"/>
    <property type="evidence" value="ECO:0007669"/>
    <property type="project" value="TreeGrafter"/>
</dbReference>
<feature type="binding site" evidence="10">
    <location>
        <position position="224"/>
    </location>
    <ligand>
        <name>S-adenosyl-L-methionine</name>
        <dbReference type="ChEBI" id="CHEBI:59789"/>
    </ligand>
</feature>
<gene>
    <name evidence="10" type="primary">TRM5</name>
    <name evidence="13" type="ORF">FA15DRAFT_580267</name>
</gene>
<dbReference type="InterPro" id="IPR030382">
    <property type="entry name" value="MeTrfase_TRM5/TYW2"/>
</dbReference>
<feature type="binding site" evidence="10">
    <location>
        <position position="358"/>
    </location>
    <ligand>
        <name>S-adenosyl-L-methionine</name>
        <dbReference type="ChEBI" id="CHEBI:59789"/>
    </ligand>
</feature>
<evidence type="ECO:0000256" key="4">
    <source>
        <dbReference type="ARBA" id="ARBA00022679"/>
    </source>
</evidence>
<evidence type="ECO:0000256" key="5">
    <source>
        <dbReference type="ARBA" id="ARBA00022691"/>
    </source>
</evidence>
<name>A0A5C3LDU5_COPMA</name>
<keyword evidence="14" id="KW-1185">Reference proteome</keyword>
<proteinExistence type="inferred from homology"/>
<dbReference type="Pfam" id="PF02475">
    <property type="entry name" value="TRM5-TYW2_MTfase"/>
    <property type="match status" value="1"/>
</dbReference>
<feature type="region of interest" description="Disordered" evidence="11">
    <location>
        <begin position="310"/>
        <end position="346"/>
    </location>
</feature>
<evidence type="ECO:0000256" key="8">
    <source>
        <dbReference type="ARBA" id="ARBA00023242"/>
    </source>
</evidence>
<keyword evidence="5 10" id="KW-0949">S-adenosyl-L-methionine</keyword>
<evidence type="ECO:0000256" key="3">
    <source>
        <dbReference type="ARBA" id="ARBA00022603"/>
    </source>
</evidence>
<comment type="catalytic activity">
    <reaction evidence="9 10">
        <text>guanosine(37) in tRNA + S-adenosyl-L-methionine = N(1)-methylguanosine(37) in tRNA + S-adenosyl-L-homocysteine + H(+)</text>
        <dbReference type="Rhea" id="RHEA:36899"/>
        <dbReference type="Rhea" id="RHEA-COMP:10145"/>
        <dbReference type="Rhea" id="RHEA-COMP:10147"/>
        <dbReference type="ChEBI" id="CHEBI:15378"/>
        <dbReference type="ChEBI" id="CHEBI:57856"/>
        <dbReference type="ChEBI" id="CHEBI:59789"/>
        <dbReference type="ChEBI" id="CHEBI:73542"/>
        <dbReference type="ChEBI" id="CHEBI:74269"/>
        <dbReference type="EC" id="2.1.1.228"/>
    </reaction>
</comment>
<protein>
    <recommendedName>
        <fullName evidence="10">tRNA (guanine(37)-N1)-methyltransferase</fullName>
        <ecNumber evidence="10">2.1.1.228</ecNumber>
    </recommendedName>
    <alternativeName>
        <fullName evidence="10">M1G-methyltransferase</fullName>
    </alternativeName>
    <alternativeName>
        <fullName evidence="10">tRNA [GM37] methyltransferase</fullName>
    </alternativeName>
    <alternativeName>
        <fullName evidence="10">tRNA methyltransferase 5</fullName>
    </alternativeName>
</protein>
<evidence type="ECO:0000259" key="12">
    <source>
        <dbReference type="PROSITE" id="PS51684"/>
    </source>
</evidence>
<comment type="subcellular location">
    <subcellularLocation>
        <location evidence="10">Mitochondrion matrix</location>
    </subcellularLocation>
    <subcellularLocation>
        <location evidence="10">Nucleus</location>
    </subcellularLocation>
    <subcellularLocation>
        <location evidence="10">Cytoplasm</location>
    </subcellularLocation>
    <text evidence="10">Predominantly in the mitochondria and in the nucleus.</text>
</comment>
<dbReference type="HAMAP" id="MF_03152">
    <property type="entry name" value="TRM5"/>
    <property type="match status" value="1"/>
</dbReference>
<comment type="similarity">
    <text evidence="10">Belongs to the TRM5 / TYW2 family.</text>
</comment>
<dbReference type="GO" id="GO:0070901">
    <property type="term" value="P:mitochondrial tRNA methylation"/>
    <property type="evidence" value="ECO:0007669"/>
    <property type="project" value="UniProtKB-ARBA"/>
</dbReference>
<dbReference type="EC" id="2.1.1.228" evidence="10"/>